<evidence type="ECO:0000313" key="5">
    <source>
        <dbReference type="Proteomes" id="UP000237718"/>
    </source>
</evidence>
<dbReference type="RefSeq" id="WP_106164931.1">
    <property type="nucleotide sequence ID" value="NZ_PVUF01000013.1"/>
</dbReference>
<evidence type="ECO:0000313" key="4">
    <source>
        <dbReference type="EMBL" id="PRZ45774.1"/>
    </source>
</evidence>
<keyword evidence="2" id="KW-0732">Signal</keyword>
<protein>
    <submittedName>
        <fullName evidence="4">PRC-barrel domain protein</fullName>
    </submittedName>
</protein>
<evidence type="ECO:0000256" key="1">
    <source>
        <dbReference type="SAM" id="MobiDB-lite"/>
    </source>
</evidence>
<dbReference type="SUPFAM" id="SSF50346">
    <property type="entry name" value="PRC-barrel domain"/>
    <property type="match status" value="2"/>
</dbReference>
<feature type="signal peptide" evidence="2">
    <location>
        <begin position="1"/>
        <end position="20"/>
    </location>
</feature>
<feature type="domain" description="PRC-barrel" evidence="3">
    <location>
        <begin position="182"/>
        <end position="244"/>
    </location>
</feature>
<dbReference type="OrthoDB" id="7876889at2"/>
<gene>
    <name evidence="4" type="ORF">CLV89_11371</name>
</gene>
<dbReference type="Gene3D" id="2.30.30.240">
    <property type="entry name" value="PRC-barrel domain"/>
    <property type="match status" value="2"/>
</dbReference>
<dbReference type="InterPro" id="IPR027275">
    <property type="entry name" value="PRC-brl_dom"/>
</dbReference>
<feature type="domain" description="PRC-barrel" evidence="3">
    <location>
        <begin position="35"/>
        <end position="114"/>
    </location>
</feature>
<dbReference type="Pfam" id="PF05239">
    <property type="entry name" value="PRC"/>
    <property type="match status" value="2"/>
</dbReference>
<accession>A0A2T1AB21</accession>
<feature type="chain" id="PRO_5015580704" evidence="2">
    <location>
        <begin position="21"/>
        <end position="262"/>
    </location>
</feature>
<name>A0A2T1AB21_TRISK</name>
<feature type="region of interest" description="Disordered" evidence="1">
    <location>
        <begin position="141"/>
        <end position="177"/>
    </location>
</feature>
<reference evidence="4 5" key="1">
    <citation type="submission" date="2018-03" db="EMBL/GenBank/DDBJ databases">
        <title>Genomic Encyclopedia of Archaeal and Bacterial Type Strains, Phase II (KMG-II): from individual species to whole genera.</title>
        <authorList>
            <person name="Goeker M."/>
        </authorList>
    </citation>
    <scope>NUCLEOTIDE SEQUENCE [LARGE SCALE GENOMIC DNA]</scope>
    <source>
        <strain evidence="4 5">DSM 25328</strain>
    </source>
</reference>
<sequence length="262" mass="27409">MKNLLISTSLVLTMGLPAVATETSDMFRSEAGPAEFHASSFVGKRIYQTENDALKDVMDGVQDGWADIGEVNDVILSRDGTAEAILVDIGGFLGIGENQIAVDMDALQFVRNGNSDGGADGYFLVLNAPAEALKTAPAYEMSGAGGDTSGLSGEDTSPTESVEASTTANPSNTSAPMSADALTGATTFDANDEMIGEIADIVMDSEGDINAVVVDVGGFLGIGAKPVKLELDDMTVETKEGRVRVYTMMTREQMQALPEYQG</sequence>
<evidence type="ECO:0000259" key="3">
    <source>
        <dbReference type="Pfam" id="PF05239"/>
    </source>
</evidence>
<feature type="compositionally biased region" description="Polar residues" evidence="1">
    <location>
        <begin position="149"/>
        <end position="176"/>
    </location>
</feature>
<dbReference type="AlphaFoldDB" id="A0A2T1AB21"/>
<organism evidence="4 5">
    <name type="scientific">Tritonibacter scottomollicae</name>
    <name type="common">Epibacterium scottomollicae</name>
    <dbReference type="NCBI Taxonomy" id="483013"/>
    <lineage>
        <taxon>Bacteria</taxon>
        <taxon>Pseudomonadati</taxon>
        <taxon>Pseudomonadota</taxon>
        <taxon>Alphaproteobacteria</taxon>
        <taxon>Rhodobacterales</taxon>
        <taxon>Paracoccaceae</taxon>
        <taxon>Tritonibacter</taxon>
    </lineage>
</organism>
<dbReference type="InterPro" id="IPR011033">
    <property type="entry name" value="PRC_barrel-like_sf"/>
</dbReference>
<evidence type="ECO:0000256" key="2">
    <source>
        <dbReference type="SAM" id="SignalP"/>
    </source>
</evidence>
<comment type="caution">
    <text evidence="4">The sequence shown here is derived from an EMBL/GenBank/DDBJ whole genome shotgun (WGS) entry which is preliminary data.</text>
</comment>
<proteinExistence type="predicted"/>
<dbReference type="EMBL" id="PVUF01000013">
    <property type="protein sequence ID" value="PRZ45774.1"/>
    <property type="molecule type" value="Genomic_DNA"/>
</dbReference>
<dbReference type="Proteomes" id="UP000237718">
    <property type="component" value="Unassembled WGS sequence"/>
</dbReference>
<dbReference type="PANTHER" id="PTHR36505">
    <property type="entry name" value="BLR1072 PROTEIN"/>
    <property type="match status" value="1"/>
</dbReference>
<dbReference type="PANTHER" id="PTHR36505:SF1">
    <property type="entry name" value="BLR1072 PROTEIN"/>
    <property type="match status" value="1"/>
</dbReference>